<accession>A0AAD0K3X1</accession>
<name>A0AAD0K3X1_9ACTN</name>
<evidence type="ECO:0008006" key="3">
    <source>
        <dbReference type="Google" id="ProtNLM"/>
    </source>
</evidence>
<dbReference type="RefSeq" id="WP_004021511.1">
    <property type="nucleotide sequence ID" value="NZ_CABEIC010000002.1"/>
</dbReference>
<sequence>MAQSKLVSREIEGRSDDELQNWLRDNRRTDGLPVILPTRERVEEMLFAAAIAGLDRDLILGRVAPQMGEATIEKVAINAVMAGCVPDYLPVVVAGVKAVCDERLDMSAVQSTTHALTPLLIVSGPIAPALAISGSHGALGYGHAANLTIGRAIRLCLINLGGGWPGFTDMTLLGHPGKLSYCLAEHEESPYPRLHETFGFDAEQSVLTAVNVLGPHTLTCVLDDDDPDQHNRLLELIARTITSPGNNNAVAGRGTVVVCLNLEHARALHAAGYTRADIQRELYDRATNPYELARLNGDIPLADEAPVDAHGNRRALESPEAVLVLVAGGPGAYSCVMMSWGYGAHGNVPVSKEIVTTDECDIALPVSIAR</sequence>
<dbReference type="GeneID" id="32686620"/>
<evidence type="ECO:0000313" key="2">
    <source>
        <dbReference type="Proteomes" id="UP000247118"/>
    </source>
</evidence>
<organism evidence="1 2">
    <name type="scientific">Gordonia terrae</name>
    <dbReference type="NCBI Taxonomy" id="2055"/>
    <lineage>
        <taxon>Bacteria</taxon>
        <taxon>Bacillati</taxon>
        <taxon>Actinomycetota</taxon>
        <taxon>Actinomycetes</taxon>
        <taxon>Mycobacteriales</taxon>
        <taxon>Gordoniaceae</taxon>
        <taxon>Gordonia</taxon>
    </lineage>
</organism>
<gene>
    <name evidence="1" type="ORF">DLJ61_02615</name>
</gene>
<reference evidence="1 2" key="1">
    <citation type="submission" date="2018-05" db="EMBL/GenBank/DDBJ databases">
        <title>Complete genome sequence of Gordonia terrae NRRL B-16283.</title>
        <authorList>
            <person name="Garlena R.A."/>
            <person name="Russell D.A."/>
            <person name="Hatfull G.F."/>
        </authorList>
    </citation>
    <scope>NUCLEOTIDE SEQUENCE [LARGE SCALE GENOMIC DNA]</scope>
    <source>
        <strain evidence="1 2">NRRL B-16283</strain>
    </source>
</reference>
<dbReference type="EMBL" id="CP029604">
    <property type="protein sequence ID" value="AWO82578.1"/>
    <property type="molecule type" value="Genomic_DNA"/>
</dbReference>
<evidence type="ECO:0000313" key="1">
    <source>
        <dbReference type="EMBL" id="AWO82578.1"/>
    </source>
</evidence>
<dbReference type="Proteomes" id="UP000247118">
    <property type="component" value="Chromosome"/>
</dbReference>
<proteinExistence type="predicted"/>
<dbReference type="AlphaFoldDB" id="A0AAD0K3X1"/>
<dbReference type="KEGG" id="gta:BCM27_02600"/>
<protein>
    <recommendedName>
        <fullName evidence="3">Thioredoxin</fullName>
    </recommendedName>
</protein>